<dbReference type="OrthoDB" id="2020419at2759"/>
<proteinExistence type="predicted"/>
<gene>
    <name evidence="1" type="ORF">INT44_004082</name>
</gene>
<name>A0A8H7QBR8_9FUNG</name>
<comment type="caution">
    <text evidence="1">The sequence shown here is derived from an EMBL/GenBank/DDBJ whole genome shotgun (WGS) entry which is preliminary data.</text>
</comment>
<dbReference type="AlphaFoldDB" id="A0A8H7QBR8"/>
<accession>A0A8H7QBR8</accession>
<dbReference type="Proteomes" id="UP000612746">
    <property type="component" value="Unassembled WGS sequence"/>
</dbReference>
<evidence type="ECO:0000313" key="1">
    <source>
        <dbReference type="EMBL" id="KAG2188940.1"/>
    </source>
</evidence>
<sequence length="500" mass="57693">MAFRLSRRPSKQYIAFALLCIALFFFVSLNLGKPSTNSYTPPTRPVVVEEETTVEYVKPEDHELLEDIRIDTSREEETAENQRKLIDHKYCGRDNCRFLLPITITEQESKAQMHFRQLAFLSGRLDRTIVLPNVHSSHLGVCRRLPFSFYYSNEWLDNNKKFFNYISLDDFKEWARERAQIAIKPTAQELYVEVNENFHFLDGVQNCMQHYMSFEGRTTKRFVLEDPERSERRQGNYSQILQTAMSDHTLNEGYANGKLTDIPPLDVINLYYDRRFPYIEDVEVQEPLKYSSTWVNIAKGIADSLTPFVAIHWRMERLETLENLVYCAKDLVSQIQKLVADNGMTQYPPLFLLTDYPHLLNASTRTPESMSFKLAELQSAHHEAINYLLENLNITLTTIDRPNQPIPYAELPEKNWNIVPVPANSQPADASVLGIVDKLVAMRAQWFLAGKPGVCAKASSFTLRIMEERRNQKDLQDAGQSLPGDADIRSVAKFFTNEVV</sequence>
<reference evidence="1" key="1">
    <citation type="submission" date="2020-12" db="EMBL/GenBank/DDBJ databases">
        <title>Metabolic potential, ecology and presence of endohyphal bacteria is reflected in genomic diversity of Mucoromycotina.</title>
        <authorList>
            <person name="Muszewska A."/>
            <person name="Okrasinska A."/>
            <person name="Steczkiewicz K."/>
            <person name="Drgas O."/>
            <person name="Orlowska M."/>
            <person name="Perlinska-Lenart U."/>
            <person name="Aleksandrzak-Piekarczyk T."/>
            <person name="Szatraj K."/>
            <person name="Zielenkiewicz U."/>
            <person name="Pilsyk S."/>
            <person name="Malc E."/>
            <person name="Mieczkowski P."/>
            <person name="Kruszewska J.S."/>
            <person name="Biernat P."/>
            <person name="Pawlowska J."/>
        </authorList>
    </citation>
    <scope>NUCLEOTIDE SEQUENCE</scope>
    <source>
        <strain evidence="1">WA0000051536</strain>
    </source>
</reference>
<dbReference type="EMBL" id="JAEPRA010000001">
    <property type="protein sequence ID" value="KAG2188940.1"/>
    <property type="molecule type" value="Genomic_DNA"/>
</dbReference>
<evidence type="ECO:0008006" key="3">
    <source>
        <dbReference type="Google" id="ProtNLM"/>
    </source>
</evidence>
<evidence type="ECO:0000313" key="2">
    <source>
        <dbReference type="Proteomes" id="UP000612746"/>
    </source>
</evidence>
<keyword evidence="2" id="KW-1185">Reference proteome</keyword>
<dbReference type="Gene3D" id="3.40.50.11350">
    <property type="match status" value="1"/>
</dbReference>
<protein>
    <recommendedName>
        <fullName evidence="3">O-fucosyltransferase family protein</fullName>
    </recommendedName>
</protein>
<organism evidence="1 2">
    <name type="scientific">Umbelopsis vinacea</name>
    <dbReference type="NCBI Taxonomy" id="44442"/>
    <lineage>
        <taxon>Eukaryota</taxon>
        <taxon>Fungi</taxon>
        <taxon>Fungi incertae sedis</taxon>
        <taxon>Mucoromycota</taxon>
        <taxon>Mucoromycotina</taxon>
        <taxon>Umbelopsidomycetes</taxon>
        <taxon>Umbelopsidales</taxon>
        <taxon>Umbelopsidaceae</taxon>
        <taxon>Umbelopsis</taxon>
    </lineage>
</organism>